<accession>A0A0N5D771</accession>
<dbReference type="AlphaFoldDB" id="A0A0N5D771"/>
<gene>
    <name evidence="1" type="ORF">TCLT_LOCUS8895</name>
</gene>
<proteinExistence type="predicted"/>
<dbReference type="WBParaSite" id="TCLT_0000890601-mRNA-1">
    <property type="protein sequence ID" value="TCLT_0000890601-mRNA-1"/>
    <property type="gene ID" value="TCLT_0000890601"/>
</dbReference>
<organism evidence="3">
    <name type="scientific">Thelazia callipaeda</name>
    <name type="common">Oriental eyeworm</name>
    <name type="synonym">Parasitic nematode</name>
    <dbReference type="NCBI Taxonomy" id="103827"/>
    <lineage>
        <taxon>Eukaryota</taxon>
        <taxon>Metazoa</taxon>
        <taxon>Ecdysozoa</taxon>
        <taxon>Nematoda</taxon>
        <taxon>Chromadorea</taxon>
        <taxon>Rhabditida</taxon>
        <taxon>Spirurina</taxon>
        <taxon>Spiruromorpha</taxon>
        <taxon>Thelazioidea</taxon>
        <taxon>Thelaziidae</taxon>
        <taxon>Thelazia</taxon>
    </lineage>
</organism>
<dbReference type="EMBL" id="UYYF01004698">
    <property type="protein sequence ID" value="VDN06483.1"/>
    <property type="molecule type" value="Genomic_DNA"/>
</dbReference>
<sequence length="477" mass="53591">MNAKEKKSVSKICRWPCELQGVVVDFRKKKIVVSIVSPTSEADSYEIKVKDSVILPEALKMGTWVIVYVSKPNVYQIVRQCKELLPTYIHRELVLLKTTVHFQAKGEKGYRRWVRAPLLGRVMAVIHEQYNAKQTYFALVARRTAVFKAFVKHCWILTKYVVQIESQIPFETVCHFALILVSYVINLLIADDHSPVNSDDVQKFRNQISEMKEEDHLAGCIISQNVGQVQQETVTNSVGMKNLKSISNNDVSTDFIAHDIIFFHGVVSVLNDSLVVAGSHGQIGYLKHMQCGNSSEPVKVGDWLSVAVELKSGSDRCYVYESPSLIAAKGITSVRNNIVQSKIEVSNVEGDTFYGISPIFGKVIGNATLIGEKIECVAWCTPRASSNFHLNWQAVEIVETSHTLSQKDGLHVKHKMDSRSKTEVSCTDAGRQCHQEMKSHIYDAITKVVSNPVVREAMQKYRPKELESICETLGLKF</sequence>
<evidence type="ECO:0000313" key="3">
    <source>
        <dbReference type="WBParaSite" id="TCLT_0000890601-mRNA-1"/>
    </source>
</evidence>
<evidence type="ECO:0000313" key="2">
    <source>
        <dbReference type="Proteomes" id="UP000276776"/>
    </source>
</evidence>
<protein>
    <submittedName>
        <fullName evidence="3">rRNA biogenesis protein RRP5</fullName>
    </submittedName>
</protein>
<dbReference type="OrthoDB" id="5793573at2759"/>
<reference evidence="3" key="1">
    <citation type="submission" date="2017-02" db="UniProtKB">
        <authorList>
            <consortium name="WormBaseParasite"/>
        </authorList>
    </citation>
    <scope>IDENTIFICATION</scope>
</reference>
<name>A0A0N5D771_THECL</name>
<evidence type="ECO:0000313" key="1">
    <source>
        <dbReference type="EMBL" id="VDN06483.1"/>
    </source>
</evidence>
<reference evidence="1 2" key="2">
    <citation type="submission" date="2018-11" db="EMBL/GenBank/DDBJ databases">
        <authorList>
            <consortium name="Pathogen Informatics"/>
        </authorList>
    </citation>
    <scope>NUCLEOTIDE SEQUENCE [LARGE SCALE GENOMIC DNA]</scope>
</reference>
<keyword evidence="2" id="KW-1185">Reference proteome</keyword>
<dbReference type="Proteomes" id="UP000276776">
    <property type="component" value="Unassembled WGS sequence"/>
</dbReference>